<accession>G0UQV3</accession>
<sequence length="218" mass="23582">MINTTKHTLQRTPLGTTLMVQSPSHPCTDSNESNGERYSNSRSSRMRTPTPQGRASRARSASSTPSLTKSQVSPCRKMVESCIVANSFGRGAADDTNKAAQDPQLLHGTVENTSKARNLRPVQIFTSSSAAPSQAEGPARQRRRTWSVERIATCKPGKVSYFSRTSSHYFSSSTSSHCSSAGNGQSSSKRHAAWTADPQHGAMSGESRLIQRRVVNLA</sequence>
<feature type="region of interest" description="Disordered" evidence="1">
    <location>
        <begin position="1"/>
        <end position="72"/>
    </location>
</feature>
<proteinExistence type="predicted"/>
<dbReference type="VEuPathDB" id="TriTrypDB:TcIL3000_7_5780"/>
<organism evidence="2">
    <name type="scientific">Trypanosoma congolense (strain IL3000)</name>
    <dbReference type="NCBI Taxonomy" id="1068625"/>
    <lineage>
        <taxon>Eukaryota</taxon>
        <taxon>Discoba</taxon>
        <taxon>Euglenozoa</taxon>
        <taxon>Kinetoplastea</taxon>
        <taxon>Metakinetoplastina</taxon>
        <taxon>Trypanosomatida</taxon>
        <taxon>Trypanosomatidae</taxon>
        <taxon>Trypanosoma</taxon>
        <taxon>Nannomonas</taxon>
    </lineage>
</organism>
<evidence type="ECO:0000313" key="2">
    <source>
        <dbReference type="EMBL" id="CCC91764.1"/>
    </source>
</evidence>
<dbReference type="EMBL" id="HE575320">
    <property type="protein sequence ID" value="CCC91764.1"/>
    <property type="molecule type" value="Genomic_DNA"/>
</dbReference>
<reference evidence="2" key="1">
    <citation type="journal article" date="2012" name="Proc. Natl. Acad. Sci. U.S.A.">
        <title>Antigenic diversity is generated by distinct evolutionary mechanisms in African trypanosome species.</title>
        <authorList>
            <person name="Jackson A.P."/>
            <person name="Berry A."/>
            <person name="Aslett M."/>
            <person name="Allison H.C."/>
            <person name="Burton P."/>
            <person name="Vavrova-Anderson J."/>
            <person name="Brown R."/>
            <person name="Browne H."/>
            <person name="Corton N."/>
            <person name="Hauser H."/>
            <person name="Gamble J."/>
            <person name="Gilderthorp R."/>
            <person name="Marcello L."/>
            <person name="McQuillan J."/>
            <person name="Otto T.D."/>
            <person name="Quail M.A."/>
            <person name="Sanders M.J."/>
            <person name="van Tonder A."/>
            <person name="Ginger M.L."/>
            <person name="Field M.C."/>
            <person name="Barry J.D."/>
            <person name="Hertz-Fowler C."/>
            <person name="Berriman M."/>
        </authorList>
    </citation>
    <scope>NUCLEOTIDE SEQUENCE</scope>
    <source>
        <strain evidence="2">IL3000</strain>
    </source>
</reference>
<evidence type="ECO:0000256" key="1">
    <source>
        <dbReference type="SAM" id="MobiDB-lite"/>
    </source>
</evidence>
<protein>
    <submittedName>
        <fullName evidence="2">Uncharacterized protein TCIL3000_7_5780</fullName>
    </submittedName>
</protein>
<feature type="compositionally biased region" description="Low complexity" evidence="1">
    <location>
        <begin position="54"/>
        <end position="63"/>
    </location>
</feature>
<gene>
    <name evidence="2" type="ORF">TCIL3000_7_5780</name>
</gene>
<name>G0UQV3_TRYCI</name>
<feature type="region of interest" description="Disordered" evidence="1">
    <location>
        <begin position="173"/>
        <end position="207"/>
    </location>
</feature>
<feature type="compositionally biased region" description="Polar residues" evidence="1">
    <location>
        <begin position="1"/>
        <end position="53"/>
    </location>
</feature>
<dbReference type="AlphaFoldDB" id="G0UQV3"/>